<dbReference type="SUPFAM" id="SSF52540">
    <property type="entry name" value="P-loop containing nucleoside triphosphate hydrolases"/>
    <property type="match status" value="1"/>
</dbReference>
<evidence type="ECO:0000256" key="5">
    <source>
        <dbReference type="ARBA" id="ARBA00022967"/>
    </source>
</evidence>
<evidence type="ECO:0000256" key="7">
    <source>
        <dbReference type="SAM" id="MobiDB-lite"/>
    </source>
</evidence>
<dbReference type="RefSeq" id="WP_093712334.1">
    <property type="nucleotide sequence ID" value="NZ_FONG01000003.1"/>
</dbReference>
<dbReference type="InterPro" id="IPR003593">
    <property type="entry name" value="AAA+_ATPase"/>
</dbReference>
<dbReference type="Gene3D" id="3.40.50.300">
    <property type="entry name" value="P-loop containing nucleotide triphosphate hydrolases"/>
    <property type="match status" value="1"/>
</dbReference>
<proteinExistence type="predicted"/>
<dbReference type="InterPro" id="IPR013611">
    <property type="entry name" value="Transp-assoc_OB_typ2"/>
</dbReference>
<evidence type="ECO:0000313" key="10">
    <source>
        <dbReference type="Proteomes" id="UP000199323"/>
    </source>
</evidence>
<dbReference type="InterPro" id="IPR017871">
    <property type="entry name" value="ABC_transporter-like_CS"/>
</dbReference>
<dbReference type="SUPFAM" id="SSF50331">
    <property type="entry name" value="MOP-like"/>
    <property type="match status" value="1"/>
</dbReference>
<dbReference type="InterPro" id="IPR003439">
    <property type="entry name" value="ABC_transporter-like_ATP-bd"/>
</dbReference>
<dbReference type="PROSITE" id="PS50893">
    <property type="entry name" value="ABC_TRANSPORTER_2"/>
    <property type="match status" value="1"/>
</dbReference>
<evidence type="ECO:0000256" key="3">
    <source>
        <dbReference type="ARBA" id="ARBA00022741"/>
    </source>
</evidence>
<feature type="compositionally biased region" description="Basic and acidic residues" evidence="7">
    <location>
        <begin position="10"/>
        <end position="25"/>
    </location>
</feature>
<dbReference type="EMBL" id="FONG01000003">
    <property type="protein sequence ID" value="SFE42990.1"/>
    <property type="molecule type" value="Genomic_DNA"/>
</dbReference>
<keyword evidence="10" id="KW-1185">Reference proteome</keyword>
<feature type="domain" description="ABC transporter" evidence="8">
    <location>
        <begin position="2"/>
        <end position="257"/>
    </location>
</feature>
<dbReference type="SMART" id="SM00382">
    <property type="entry name" value="AAA"/>
    <property type="match status" value="1"/>
</dbReference>
<evidence type="ECO:0000313" key="9">
    <source>
        <dbReference type="EMBL" id="SFE42990.1"/>
    </source>
</evidence>
<evidence type="ECO:0000256" key="4">
    <source>
        <dbReference type="ARBA" id="ARBA00022840"/>
    </source>
</evidence>
<organism evidence="9 10">
    <name type="scientific">Actinacidiphila alni</name>
    <dbReference type="NCBI Taxonomy" id="380248"/>
    <lineage>
        <taxon>Bacteria</taxon>
        <taxon>Bacillati</taxon>
        <taxon>Actinomycetota</taxon>
        <taxon>Actinomycetes</taxon>
        <taxon>Kitasatosporales</taxon>
        <taxon>Streptomycetaceae</taxon>
        <taxon>Actinacidiphila</taxon>
    </lineage>
</organism>
<dbReference type="Pfam" id="PF08402">
    <property type="entry name" value="TOBE_2"/>
    <property type="match status" value="1"/>
</dbReference>
<reference evidence="9 10" key="1">
    <citation type="submission" date="2016-10" db="EMBL/GenBank/DDBJ databases">
        <authorList>
            <person name="de Groot N.N."/>
        </authorList>
    </citation>
    <scope>NUCLEOTIDE SEQUENCE [LARGE SCALE GENOMIC DNA]</scope>
    <source>
        <strain evidence="9 10">CGMCC 4.3510</strain>
    </source>
</reference>
<dbReference type="Proteomes" id="UP000199323">
    <property type="component" value="Unassembled WGS sequence"/>
</dbReference>
<keyword evidence="3" id="KW-0547">Nucleotide-binding</keyword>
<sequence>MLTVESLAKSYEDSPGRRSRRAAEGTTRHFAVDGVDFEVHDGELFTLLGPSGCGKTTTLRSIAGLERPTKGRVTLGGRVLFDAGKGINLKANSRGFGMVFQSYAIWPHLSVFKNVSFPLEVMPRASRPGRKEIEERVERVLDVIELGSYARRPATKLSGGQQQRLALARALVTQPELMLLDEPLSNLDAKLRETMRFELKRLQRELNLTAIYVTHDQSEALVMSNRIAVMDKGRIEQIGKPREIYTRPASRFVAEFIGTANFIEATVLSVTGDEVVVDCAQGRLVARQVESPPAVGDSVLVSIRPESVDISTTRRGDVPTEWTGTVVTRAFMGDVVDHIVAVGKQEIHCRSNPTVSIQPGTEVHLSVAPEKVTLVPGA</sequence>
<evidence type="ECO:0000256" key="2">
    <source>
        <dbReference type="ARBA" id="ARBA00022475"/>
    </source>
</evidence>
<keyword evidence="4 9" id="KW-0067">ATP-binding</keyword>
<protein>
    <submittedName>
        <fullName evidence="9">Iron(III) transport system ATP-binding protein</fullName>
    </submittedName>
</protein>
<dbReference type="AlphaFoldDB" id="A0A1I2AJG1"/>
<accession>A0A1I2AJG1</accession>
<dbReference type="OrthoDB" id="9802264at2"/>
<dbReference type="InterPro" id="IPR047641">
    <property type="entry name" value="ABC_transpr_MalK/UgpC-like"/>
</dbReference>
<name>A0A1I2AJG1_9ACTN</name>
<dbReference type="InterPro" id="IPR008995">
    <property type="entry name" value="Mo/tungstate-bd_C_term_dom"/>
</dbReference>
<dbReference type="PROSITE" id="PS00211">
    <property type="entry name" value="ABC_TRANSPORTER_1"/>
    <property type="match status" value="1"/>
</dbReference>
<dbReference type="GO" id="GO:0140359">
    <property type="term" value="F:ABC-type transporter activity"/>
    <property type="evidence" value="ECO:0007669"/>
    <property type="project" value="UniProtKB-ARBA"/>
</dbReference>
<dbReference type="InterPro" id="IPR027417">
    <property type="entry name" value="P-loop_NTPase"/>
</dbReference>
<dbReference type="FunFam" id="3.40.50.300:FF:000042">
    <property type="entry name" value="Maltose/maltodextrin ABC transporter, ATP-binding protein"/>
    <property type="match status" value="1"/>
</dbReference>
<dbReference type="GO" id="GO:0005524">
    <property type="term" value="F:ATP binding"/>
    <property type="evidence" value="ECO:0007669"/>
    <property type="project" value="UniProtKB-KW"/>
</dbReference>
<dbReference type="PANTHER" id="PTHR43875:SF15">
    <property type="entry name" value="TREHALOSE IMPORT ATP-BINDING PROTEIN SUGC"/>
    <property type="match status" value="1"/>
</dbReference>
<evidence type="ECO:0000256" key="6">
    <source>
        <dbReference type="ARBA" id="ARBA00023136"/>
    </source>
</evidence>
<dbReference type="Pfam" id="PF00005">
    <property type="entry name" value="ABC_tran"/>
    <property type="match status" value="1"/>
</dbReference>
<keyword evidence="2" id="KW-1003">Cell membrane</keyword>
<gene>
    <name evidence="9" type="ORF">SAMN05216251_10376</name>
</gene>
<feature type="region of interest" description="Disordered" evidence="7">
    <location>
        <begin position="1"/>
        <end position="25"/>
    </location>
</feature>
<dbReference type="Gene3D" id="2.40.50.100">
    <property type="match status" value="1"/>
</dbReference>
<dbReference type="STRING" id="380248.SAMN05216251_10376"/>
<keyword evidence="1" id="KW-0813">Transport</keyword>
<keyword evidence="5" id="KW-1278">Translocase</keyword>
<dbReference type="GO" id="GO:0016887">
    <property type="term" value="F:ATP hydrolysis activity"/>
    <property type="evidence" value="ECO:0007669"/>
    <property type="project" value="InterPro"/>
</dbReference>
<evidence type="ECO:0000256" key="1">
    <source>
        <dbReference type="ARBA" id="ARBA00022448"/>
    </source>
</evidence>
<keyword evidence="6" id="KW-0472">Membrane</keyword>
<evidence type="ECO:0000259" key="8">
    <source>
        <dbReference type="PROSITE" id="PS50893"/>
    </source>
</evidence>
<dbReference type="GO" id="GO:0055052">
    <property type="term" value="C:ATP-binding cassette (ABC) transporter complex, substrate-binding subunit-containing"/>
    <property type="evidence" value="ECO:0007669"/>
    <property type="project" value="TreeGrafter"/>
</dbReference>
<dbReference type="PANTHER" id="PTHR43875">
    <property type="entry name" value="MALTODEXTRIN IMPORT ATP-BINDING PROTEIN MSMX"/>
    <property type="match status" value="1"/>
</dbReference>